<gene>
    <name evidence="6" type="ORF">C4F40_01395</name>
</gene>
<dbReference type="GO" id="GO:0016787">
    <property type="term" value="F:hydrolase activity"/>
    <property type="evidence" value="ECO:0007669"/>
    <property type="project" value="UniProtKB-KW"/>
</dbReference>
<evidence type="ECO:0000256" key="5">
    <source>
        <dbReference type="RuleBase" id="RU361187"/>
    </source>
</evidence>
<sequence>MRMRHTVYLAFLIILLACDKRGAGLFLATPTAPEASGPAKFQNPLLNAAPDPWVAQRGNFYYFLQTHGNRIEIRKTEKMSQLASASSTVVFNAPSTGINSRDVWAPEMFFLQGKWYIYYTASDGQDVNHRMFVLENANEDPTTNNWVDKGQLITKPADQWAIDGSIFEHNNELFFIWSGRPGAQNNNLTQNIYISKMSNPFTLTGETVMISTPQHGWERNGFGVNEGPEILENPDGDVFMIYSASYCGTDDYALGMLRLADNADPLIAASWSKSANPVFTKAPSAYGAGHNGFFKSKDGKEDWIIYHANIESHPNNNGCGNVRSTRMQRFTWNADGTPNFGTPVAAGAFLEVPSGE</sequence>
<dbReference type="EMBL" id="PSKQ01000010">
    <property type="protein sequence ID" value="MBE8719382.1"/>
    <property type="molecule type" value="Genomic_DNA"/>
</dbReference>
<comment type="caution">
    <text evidence="6">The sequence shown here is derived from an EMBL/GenBank/DDBJ whole genome shotgun (WGS) entry which is preliminary data.</text>
</comment>
<proteinExistence type="inferred from homology"/>
<keyword evidence="3 5" id="KW-0378">Hydrolase</keyword>
<dbReference type="PIRSF" id="PIRSF025414">
    <property type="entry name" value="Alpha-L-arabinofuranosidase"/>
    <property type="match status" value="1"/>
</dbReference>
<accession>A0ABR9T316</accession>
<evidence type="ECO:0000256" key="3">
    <source>
        <dbReference type="ARBA" id="ARBA00022801"/>
    </source>
</evidence>
<dbReference type="InterPro" id="IPR023296">
    <property type="entry name" value="Glyco_hydro_beta-prop_sf"/>
</dbReference>
<dbReference type="PANTHER" id="PTHR43817:SF1">
    <property type="entry name" value="HYDROLASE, FAMILY 43, PUTATIVE (AFU_ORTHOLOGUE AFUA_3G01660)-RELATED"/>
    <property type="match status" value="1"/>
</dbReference>
<dbReference type="Pfam" id="PF04616">
    <property type="entry name" value="Glyco_hydro_43"/>
    <property type="match status" value="1"/>
</dbReference>
<dbReference type="CDD" id="cd18820">
    <property type="entry name" value="GH43_LbAraf43-like"/>
    <property type="match status" value="1"/>
</dbReference>
<dbReference type="PANTHER" id="PTHR43817">
    <property type="entry name" value="GLYCOSYL HYDROLASE"/>
    <property type="match status" value="1"/>
</dbReference>
<comment type="similarity">
    <text evidence="1 5">Belongs to the glycosyl hydrolase 43 family.</text>
</comment>
<protein>
    <submittedName>
        <fullName evidence="6">Glycosyl hydrolase family 43</fullName>
    </submittedName>
</protein>
<dbReference type="Proteomes" id="UP000618319">
    <property type="component" value="Unassembled WGS sequence"/>
</dbReference>
<organism evidence="6 7">
    <name type="scientific">Sphingobacterium pedocola</name>
    <dbReference type="NCBI Taxonomy" id="2082722"/>
    <lineage>
        <taxon>Bacteria</taxon>
        <taxon>Pseudomonadati</taxon>
        <taxon>Bacteroidota</taxon>
        <taxon>Sphingobacteriia</taxon>
        <taxon>Sphingobacteriales</taxon>
        <taxon>Sphingobacteriaceae</taxon>
        <taxon>Sphingobacterium</taxon>
    </lineage>
</organism>
<evidence type="ECO:0000313" key="6">
    <source>
        <dbReference type="EMBL" id="MBE8719382.1"/>
    </source>
</evidence>
<dbReference type="PROSITE" id="PS51257">
    <property type="entry name" value="PROKAR_LIPOPROTEIN"/>
    <property type="match status" value="1"/>
</dbReference>
<evidence type="ECO:0000256" key="4">
    <source>
        <dbReference type="ARBA" id="ARBA00023295"/>
    </source>
</evidence>
<evidence type="ECO:0000256" key="1">
    <source>
        <dbReference type="ARBA" id="ARBA00009865"/>
    </source>
</evidence>
<dbReference type="Gene3D" id="2.115.10.20">
    <property type="entry name" value="Glycosyl hydrolase domain, family 43"/>
    <property type="match status" value="1"/>
</dbReference>
<keyword evidence="7" id="KW-1185">Reference proteome</keyword>
<dbReference type="SUPFAM" id="SSF75005">
    <property type="entry name" value="Arabinanase/levansucrase/invertase"/>
    <property type="match status" value="1"/>
</dbReference>
<dbReference type="InterPro" id="IPR016828">
    <property type="entry name" value="Alpha-L-arabinofuranosidase"/>
</dbReference>
<keyword evidence="4 5" id="KW-0326">Glycosidase</keyword>
<dbReference type="InterPro" id="IPR006710">
    <property type="entry name" value="Glyco_hydro_43"/>
</dbReference>
<name>A0ABR9T316_9SPHI</name>
<keyword evidence="2" id="KW-0732">Signal</keyword>
<reference evidence="6 7" key="1">
    <citation type="submission" date="2018-02" db="EMBL/GenBank/DDBJ databases">
        <title>Sphingobacterium KA21.</title>
        <authorList>
            <person name="Vasarhelyi B.M."/>
            <person name="Deshmukh S."/>
            <person name="Balint B."/>
            <person name="Kukolya J."/>
        </authorList>
    </citation>
    <scope>NUCLEOTIDE SEQUENCE [LARGE SCALE GENOMIC DNA]</scope>
    <source>
        <strain evidence="6 7">Ka21</strain>
    </source>
</reference>
<evidence type="ECO:0000256" key="2">
    <source>
        <dbReference type="ARBA" id="ARBA00022729"/>
    </source>
</evidence>
<evidence type="ECO:0000313" key="7">
    <source>
        <dbReference type="Proteomes" id="UP000618319"/>
    </source>
</evidence>